<dbReference type="Gene3D" id="1.10.10.60">
    <property type="entry name" value="Homeodomain-like"/>
    <property type="match status" value="1"/>
</dbReference>
<dbReference type="InterPro" id="IPR020449">
    <property type="entry name" value="Tscrpt_reg_AraC-type_HTH"/>
</dbReference>
<gene>
    <name evidence="5" type="ORF">DFR68_12080</name>
</gene>
<dbReference type="EMBL" id="QQAZ01000020">
    <property type="protein sequence ID" value="RDI43613.1"/>
    <property type="molecule type" value="Genomic_DNA"/>
</dbReference>
<dbReference type="AlphaFoldDB" id="A0A370GNU3"/>
<evidence type="ECO:0000256" key="2">
    <source>
        <dbReference type="ARBA" id="ARBA00023125"/>
    </source>
</evidence>
<accession>A0A370GNU3</accession>
<dbReference type="PRINTS" id="PR00032">
    <property type="entry name" value="HTHARAC"/>
</dbReference>
<dbReference type="PROSITE" id="PS01124">
    <property type="entry name" value="HTH_ARAC_FAMILY_2"/>
    <property type="match status" value="1"/>
</dbReference>
<keyword evidence="1" id="KW-0805">Transcription regulation</keyword>
<dbReference type="InterPro" id="IPR053142">
    <property type="entry name" value="PchR_regulatory_protein"/>
</dbReference>
<keyword evidence="3" id="KW-0804">Transcription</keyword>
<evidence type="ECO:0000256" key="3">
    <source>
        <dbReference type="ARBA" id="ARBA00023163"/>
    </source>
</evidence>
<proteinExistence type="predicted"/>
<dbReference type="GO" id="GO:0003700">
    <property type="term" value="F:DNA-binding transcription factor activity"/>
    <property type="evidence" value="ECO:0007669"/>
    <property type="project" value="InterPro"/>
</dbReference>
<evidence type="ECO:0000313" key="6">
    <source>
        <dbReference type="Proteomes" id="UP000255355"/>
    </source>
</evidence>
<comment type="caution">
    <text evidence="5">The sequence shown here is derived from an EMBL/GenBank/DDBJ whole genome shotgun (WGS) entry which is preliminary data.</text>
</comment>
<dbReference type="PANTHER" id="PTHR47893">
    <property type="entry name" value="REGULATORY PROTEIN PCHR"/>
    <property type="match status" value="1"/>
</dbReference>
<dbReference type="PANTHER" id="PTHR47893:SF1">
    <property type="entry name" value="REGULATORY PROTEIN PCHR"/>
    <property type="match status" value="1"/>
</dbReference>
<dbReference type="RefSeq" id="WP_114699854.1">
    <property type="nucleotide sequence ID" value="NZ_QQAZ01000020.1"/>
</dbReference>
<dbReference type="InterPro" id="IPR018062">
    <property type="entry name" value="HTH_AraC-typ_CS"/>
</dbReference>
<keyword evidence="6" id="KW-1185">Reference proteome</keyword>
<dbReference type="Pfam" id="PF12833">
    <property type="entry name" value="HTH_18"/>
    <property type="match status" value="1"/>
</dbReference>
<evidence type="ECO:0000313" key="5">
    <source>
        <dbReference type="EMBL" id="RDI43613.1"/>
    </source>
</evidence>
<protein>
    <submittedName>
        <fullName evidence="5">AraC-like DNA-binding protein</fullName>
    </submittedName>
</protein>
<feature type="domain" description="HTH araC/xylS-type" evidence="4">
    <location>
        <begin position="45"/>
        <end position="145"/>
    </location>
</feature>
<dbReference type="SMART" id="SM00342">
    <property type="entry name" value="HTH_ARAC"/>
    <property type="match status" value="1"/>
</dbReference>
<evidence type="ECO:0000256" key="1">
    <source>
        <dbReference type="ARBA" id="ARBA00023015"/>
    </source>
</evidence>
<dbReference type="SUPFAM" id="SSF46689">
    <property type="entry name" value="Homeodomain-like"/>
    <property type="match status" value="1"/>
</dbReference>
<dbReference type="Proteomes" id="UP000255355">
    <property type="component" value="Unassembled WGS sequence"/>
</dbReference>
<dbReference type="OrthoDB" id="9799345at2"/>
<feature type="non-terminal residue" evidence="5">
    <location>
        <position position="1"/>
    </location>
</feature>
<dbReference type="PROSITE" id="PS00041">
    <property type="entry name" value="HTH_ARAC_FAMILY_1"/>
    <property type="match status" value="1"/>
</dbReference>
<evidence type="ECO:0000259" key="4">
    <source>
        <dbReference type="PROSITE" id="PS01124"/>
    </source>
</evidence>
<dbReference type="GO" id="GO:0043565">
    <property type="term" value="F:sequence-specific DNA binding"/>
    <property type="evidence" value="ECO:0007669"/>
    <property type="project" value="InterPro"/>
</dbReference>
<organism evidence="5 6">
    <name type="scientific">Nocardia mexicana</name>
    <dbReference type="NCBI Taxonomy" id="279262"/>
    <lineage>
        <taxon>Bacteria</taxon>
        <taxon>Bacillati</taxon>
        <taxon>Actinomycetota</taxon>
        <taxon>Actinomycetes</taxon>
        <taxon>Mycobacteriales</taxon>
        <taxon>Nocardiaceae</taxon>
        <taxon>Nocardia</taxon>
    </lineage>
</organism>
<keyword evidence="2 5" id="KW-0238">DNA-binding</keyword>
<dbReference type="InterPro" id="IPR018060">
    <property type="entry name" value="HTH_AraC"/>
</dbReference>
<name>A0A370GNU3_9NOCA</name>
<sequence length="158" mass="17268">DLSAADESLLMRIEAEDMRAALTEILASLNVGIDVEPRSAPALVRAAKGLAEGRLADPALSPALLARELNVSLRTLQRSFTAVGETITAYIRQRRLEEARLELTTSPRRVSISELAARWQFSDSSHFVRSFKKAYGRTPADYTRTTRPGGARAGVKVS</sequence>
<reference evidence="5 6" key="1">
    <citation type="submission" date="2018-07" db="EMBL/GenBank/DDBJ databases">
        <title>Genomic Encyclopedia of Type Strains, Phase IV (KMG-IV): sequencing the most valuable type-strain genomes for metagenomic binning, comparative biology and taxonomic classification.</title>
        <authorList>
            <person name="Goeker M."/>
        </authorList>
    </citation>
    <scope>NUCLEOTIDE SEQUENCE [LARGE SCALE GENOMIC DNA]</scope>
    <source>
        <strain evidence="5 6">DSM 44952</strain>
    </source>
</reference>
<dbReference type="InterPro" id="IPR009057">
    <property type="entry name" value="Homeodomain-like_sf"/>
</dbReference>